<evidence type="ECO:0008006" key="4">
    <source>
        <dbReference type="Google" id="ProtNLM"/>
    </source>
</evidence>
<dbReference type="RefSeq" id="WP_225970314.1">
    <property type="nucleotide sequence ID" value="NZ_JAFDST010000007.1"/>
</dbReference>
<sequence>MASKKKTEQEQSRLRKMQEVTYAREFRRADRASGRK</sequence>
<comment type="caution">
    <text evidence="2">The sequence shown here is derived from an EMBL/GenBank/DDBJ whole genome shotgun (WGS) entry which is preliminary data.</text>
</comment>
<reference evidence="2 3" key="1">
    <citation type="submission" date="2021-01" db="EMBL/GenBank/DDBJ databases">
        <title>Genomic Encyclopedia of Type Strains, Phase IV (KMG-IV): sequencing the most valuable type-strain genomes for metagenomic binning, comparative biology and taxonomic classification.</title>
        <authorList>
            <person name="Goeker M."/>
        </authorList>
    </citation>
    <scope>NUCLEOTIDE SEQUENCE [LARGE SCALE GENOMIC DNA]</scope>
    <source>
        <strain evidence="2 3">DSM 103394</strain>
    </source>
</reference>
<keyword evidence="3" id="KW-1185">Reference proteome</keyword>
<proteinExistence type="predicted"/>
<protein>
    <recommendedName>
        <fullName evidence="4">YfhE family protein</fullName>
    </recommendedName>
</protein>
<gene>
    <name evidence="2" type="ORF">JOC74_004304</name>
</gene>
<evidence type="ECO:0000313" key="3">
    <source>
        <dbReference type="Proteomes" id="UP000674416"/>
    </source>
</evidence>
<name>A0ABS4D2D0_9BACI</name>
<evidence type="ECO:0000256" key="1">
    <source>
        <dbReference type="SAM" id="MobiDB-lite"/>
    </source>
</evidence>
<dbReference type="Proteomes" id="UP000674416">
    <property type="component" value="Unassembled WGS sequence"/>
</dbReference>
<dbReference type="Pfam" id="PF14152">
    <property type="entry name" value="YfhE"/>
    <property type="match status" value="1"/>
</dbReference>
<accession>A0ABS4D2D0</accession>
<dbReference type="EMBL" id="JAFDST010000007">
    <property type="protein sequence ID" value="MBP1083757.1"/>
    <property type="molecule type" value="Genomic_DNA"/>
</dbReference>
<feature type="region of interest" description="Disordered" evidence="1">
    <location>
        <begin position="1"/>
        <end position="36"/>
    </location>
</feature>
<evidence type="ECO:0000313" key="2">
    <source>
        <dbReference type="EMBL" id="MBP1083757.1"/>
    </source>
</evidence>
<dbReference type="InterPro" id="IPR025437">
    <property type="entry name" value="YfhE-like"/>
</dbReference>
<organism evidence="2 3">
    <name type="scientific">Bacillus capparidis</name>
    <dbReference type="NCBI Taxonomy" id="1840411"/>
    <lineage>
        <taxon>Bacteria</taxon>
        <taxon>Bacillati</taxon>
        <taxon>Bacillota</taxon>
        <taxon>Bacilli</taxon>
        <taxon>Bacillales</taxon>
        <taxon>Bacillaceae</taxon>
        <taxon>Bacillus</taxon>
    </lineage>
</organism>